<dbReference type="InterPro" id="IPR012337">
    <property type="entry name" value="RNaseH-like_sf"/>
</dbReference>
<dbReference type="Gene3D" id="1.10.340.70">
    <property type="match status" value="1"/>
</dbReference>
<evidence type="ECO:0000259" key="1">
    <source>
        <dbReference type="PROSITE" id="PS50994"/>
    </source>
</evidence>
<feature type="domain" description="Integrase catalytic" evidence="1">
    <location>
        <begin position="171"/>
        <end position="329"/>
    </location>
</feature>
<dbReference type="Proteomes" id="UP000271889">
    <property type="component" value="Unassembled WGS sequence"/>
</dbReference>
<name>A0A3P6T427_CYLGO</name>
<dbReference type="OrthoDB" id="8019190at2759"/>
<dbReference type="PANTHER" id="PTHR47331">
    <property type="entry name" value="PHD-TYPE DOMAIN-CONTAINING PROTEIN"/>
    <property type="match status" value="1"/>
</dbReference>
<dbReference type="GO" id="GO:0003676">
    <property type="term" value="F:nucleic acid binding"/>
    <property type="evidence" value="ECO:0007669"/>
    <property type="project" value="InterPro"/>
</dbReference>
<dbReference type="Pfam" id="PF17921">
    <property type="entry name" value="Integrase_H2C2"/>
    <property type="match status" value="1"/>
</dbReference>
<dbReference type="AlphaFoldDB" id="A0A3P6T427"/>
<dbReference type="GO" id="GO:0015074">
    <property type="term" value="P:DNA integration"/>
    <property type="evidence" value="ECO:0007669"/>
    <property type="project" value="InterPro"/>
</dbReference>
<dbReference type="SUPFAM" id="SSF53098">
    <property type="entry name" value="Ribonuclease H-like"/>
    <property type="match status" value="1"/>
</dbReference>
<evidence type="ECO:0000313" key="3">
    <source>
        <dbReference type="Proteomes" id="UP000271889"/>
    </source>
</evidence>
<dbReference type="InterPro" id="IPR001584">
    <property type="entry name" value="Integrase_cat-core"/>
</dbReference>
<organism evidence="2 3">
    <name type="scientific">Cylicostephanus goldi</name>
    <name type="common">Nematode worm</name>
    <dbReference type="NCBI Taxonomy" id="71465"/>
    <lineage>
        <taxon>Eukaryota</taxon>
        <taxon>Metazoa</taxon>
        <taxon>Ecdysozoa</taxon>
        <taxon>Nematoda</taxon>
        <taxon>Chromadorea</taxon>
        <taxon>Rhabditida</taxon>
        <taxon>Rhabditina</taxon>
        <taxon>Rhabditomorpha</taxon>
        <taxon>Strongyloidea</taxon>
        <taxon>Strongylidae</taxon>
        <taxon>Cylicostephanus</taxon>
    </lineage>
</organism>
<evidence type="ECO:0000313" key="2">
    <source>
        <dbReference type="EMBL" id="VDK77869.1"/>
    </source>
</evidence>
<dbReference type="PANTHER" id="PTHR47331:SF1">
    <property type="entry name" value="GAG-LIKE PROTEIN"/>
    <property type="match status" value="1"/>
</dbReference>
<keyword evidence="3" id="KW-1185">Reference proteome</keyword>
<accession>A0A3P6T427</accession>
<sequence length="329" mass="38452">MHVYVKISDTRQTRLNEALPELKIITDGRPLCKLNAKDLKISENILIKFMQKEITQEYEKKRENLCIYRDDDGLLRCKGRMQNCHLGKDIKEPIILPSKHPMTTLFIKEAHSRCGHQGVNCTLAGIRQRFWIPKGRQIVKNFIRKCIICKRWNGRPYFYPDSPPLPHSRIDPSRPFAHVGIDLAGPFRIVDSEKQQCKRWVMLATCMTTRAVHLEIVNNLSANETINAIRRLIARRGKPEIIISDNGTNFTLSNDILKDCENKIFCDKVEEFLTTEKVEWRFITPLSPWKGGFYERMIGIMKNVLRKFMNKRNIDERHFLTLVIETEAM</sequence>
<dbReference type="InterPro" id="IPR036397">
    <property type="entry name" value="RNaseH_sf"/>
</dbReference>
<gene>
    <name evidence="2" type="ORF">CGOC_LOCUS7396</name>
</gene>
<protein>
    <recommendedName>
        <fullName evidence="1">Integrase catalytic domain-containing protein</fullName>
    </recommendedName>
</protein>
<dbReference type="Gene3D" id="3.30.420.10">
    <property type="entry name" value="Ribonuclease H-like superfamily/Ribonuclease H"/>
    <property type="match status" value="1"/>
</dbReference>
<feature type="non-terminal residue" evidence="2">
    <location>
        <position position="329"/>
    </location>
</feature>
<dbReference type="Pfam" id="PF00665">
    <property type="entry name" value="rve"/>
    <property type="match status" value="1"/>
</dbReference>
<reference evidence="2 3" key="1">
    <citation type="submission" date="2018-11" db="EMBL/GenBank/DDBJ databases">
        <authorList>
            <consortium name="Pathogen Informatics"/>
        </authorList>
    </citation>
    <scope>NUCLEOTIDE SEQUENCE [LARGE SCALE GENOMIC DNA]</scope>
</reference>
<dbReference type="InterPro" id="IPR041588">
    <property type="entry name" value="Integrase_H2C2"/>
</dbReference>
<proteinExistence type="predicted"/>
<dbReference type="EMBL" id="UYRV01025647">
    <property type="protein sequence ID" value="VDK77869.1"/>
    <property type="molecule type" value="Genomic_DNA"/>
</dbReference>
<dbReference type="PROSITE" id="PS50994">
    <property type="entry name" value="INTEGRASE"/>
    <property type="match status" value="1"/>
</dbReference>